<dbReference type="Gene3D" id="2.30.30.40">
    <property type="entry name" value="SH3 Domains"/>
    <property type="match status" value="1"/>
</dbReference>
<protein>
    <recommendedName>
        <fullName evidence="3">SH3b domain-containing protein</fullName>
    </recommendedName>
</protein>
<sequence>MGIFKLTFLTVGTLGLAMAHFGRDEGLPADRLGLEPKIEAATIEPVSASLKTAAFIAPTANAADPVPAAVVAKVKPKTKITPPNPDSEVGRAMAAAREMAKTAEAEIVKVAAAAQISGTSVPKFVTASAVNLRAGPSTRHGKLGRVTRGMEVLDMGTAAPGWTQIMVIETGQRGFMAAKFLSANR</sequence>
<evidence type="ECO:0000313" key="2">
    <source>
        <dbReference type="Proteomes" id="UP000050471"/>
    </source>
</evidence>
<dbReference type="AlphaFoldDB" id="A0A0P7IJC5"/>
<proteinExistence type="predicted"/>
<dbReference type="STRING" id="154981.AKJ29_15250"/>
<accession>A0A0P7IJC5</accession>
<keyword evidence="2" id="KW-1185">Reference proteome</keyword>
<comment type="caution">
    <text evidence="1">The sequence shown here is derived from an EMBL/GenBank/DDBJ whole genome shotgun (WGS) entry which is preliminary data.</text>
</comment>
<evidence type="ECO:0000313" key="1">
    <source>
        <dbReference type="EMBL" id="KPN64018.1"/>
    </source>
</evidence>
<organism evidence="1 2">
    <name type="scientific">Aliiroseovarius crassostreae</name>
    <dbReference type="NCBI Taxonomy" id="154981"/>
    <lineage>
        <taxon>Bacteria</taxon>
        <taxon>Pseudomonadati</taxon>
        <taxon>Pseudomonadota</taxon>
        <taxon>Alphaproteobacteria</taxon>
        <taxon>Rhodobacterales</taxon>
        <taxon>Paracoccaceae</taxon>
        <taxon>Aliiroseovarius</taxon>
    </lineage>
</organism>
<reference evidence="1 2" key="1">
    <citation type="submission" date="2015-09" db="EMBL/GenBank/DDBJ databases">
        <title>Draft genome sequence of Aliiroseovarius crassostreae CV919-312TSm, the causative agent of Roseovarius Oyster Disease (formerly Juvenile Oyster Disease).</title>
        <authorList>
            <person name="Kessner L."/>
            <person name="Spinard E."/>
            <person name="Nelson D."/>
        </authorList>
    </citation>
    <scope>NUCLEOTIDE SEQUENCE [LARGE SCALE GENOMIC DNA]</scope>
    <source>
        <strain evidence="1 2">CV919-312</strain>
    </source>
</reference>
<gene>
    <name evidence="1" type="ORF">AKJ29_15250</name>
</gene>
<evidence type="ECO:0008006" key="3">
    <source>
        <dbReference type="Google" id="ProtNLM"/>
    </source>
</evidence>
<dbReference type="Proteomes" id="UP000050471">
    <property type="component" value="Unassembled WGS sequence"/>
</dbReference>
<dbReference type="RefSeq" id="WP_055187857.1">
    <property type="nucleotide sequence ID" value="NZ_FPBS01000055.1"/>
</dbReference>
<dbReference type="OrthoDB" id="7433551at2"/>
<name>A0A0P7IJC5_9RHOB</name>
<dbReference type="EMBL" id="LKBA01000004">
    <property type="protein sequence ID" value="KPN64018.1"/>
    <property type="molecule type" value="Genomic_DNA"/>
</dbReference>